<feature type="domain" description="Phospholipid/glycerol acyltransferase" evidence="3">
    <location>
        <begin position="51"/>
        <end position="171"/>
    </location>
</feature>
<keyword evidence="1 4" id="KW-0808">Transferase</keyword>
<dbReference type="AlphaFoldDB" id="A0A1G8A2X4"/>
<accession>A0A1G8A2X4</accession>
<protein>
    <submittedName>
        <fullName evidence="4">1-acyl-sn-glycerol-3-phosphate acyltransferases</fullName>
    </submittedName>
</protein>
<organism evidence="4 5">
    <name type="scientific">Microbacterium pygmaeum</name>
    <dbReference type="NCBI Taxonomy" id="370764"/>
    <lineage>
        <taxon>Bacteria</taxon>
        <taxon>Bacillati</taxon>
        <taxon>Actinomycetota</taxon>
        <taxon>Actinomycetes</taxon>
        <taxon>Micrococcales</taxon>
        <taxon>Microbacteriaceae</taxon>
        <taxon>Microbacterium</taxon>
    </lineage>
</organism>
<dbReference type="SUPFAM" id="SSF69593">
    <property type="entry name" value="Glycerol-3-phosphate (1)-acyltransferase"/>
    <property type="match status" value="1"/>
</dbReference>
<sequence length="254" mass="27370">MASGAPRPRASSEKTKPSVFWPLGGIVVPLVGIFARLEIRGGENLPREGAYVVAPNHITEFDPLTIAVVVWRLGRAPRFMAKESLFKVPVLGWALRATGMVPVARSSSAAAARQTIESSELLVEHGRGVIVYPEGSLTREPDLWPMRGKTGAARLALAGDIPVIPIAHWGDQKILPRYGKLSLWPLRRRVQVLVGPPVDLSAYRGMPTQPAALVAATDVIMADIAGLLSELRGEPAPAERWNPAAHGQNETGRL</sequence>
<evidence type="ECO:0000259" key="3">
    <source>
        <dbReference type="SMART" id="SM00563"/>
    </source>
</evidence>
<dbReference type="EMBL" id="LT629692">
    <property type="protein sequence ID" value="SDH15268.1"/>
    <property type="molecule type" value="Genomic_DNA"/>
</dbReference>
<dbReference type="STRING" id="370764.SAMN04489810_2251"/>
<dbReference type="GO" id="GO:0003841">
    <property type="term" value="F:1-acylglycerol-3-phosphate O-acyltransferase activity"/>
    <property type="evidence" value="ECO:0007669"/>
    <property type="project" value="TreeGrafter"/>
</dbReference>
<evidence type="ECO:0000256" key="2">
    <source>
        <dbReference type="ARBA" id="ARBA00023315"/>
    </source>
</evidence>
<gene>
    <name evidence="4" type="ORF">SAMN04489810_2251</name>
</gene>
<dbReference type="PANTHER" id="PTHR10434:SF55">
    <property type="entry name" value="POSSIBLE ACYLTRANSFERASE"/>
    <property type="match status" value="1"/>
</dbReference>
<keyword evidence="2 4" id="KW-0012">Acyltransferase</keyword>
<dbReference type="InterPro" id="IPR002123">
    <property type="entry name" value="Plipid/glycerol_acylTrfase"/>
</dbReference>
<dbReference type="GO" id="GO:0005886">
    <property type="term" value="C:plasma membrane"/>
    <property type="evidence" value="ECO:0007669"/>
    <property type="project" value="TreeGrafter"/>
</dbReference>
<dbReference type="GO" id="GO:0006654">
    <property type="term" value="P:phosphatidic acid biosynthetic process"/>
    <property type="evidence" value="ECO:0007669"/>
    <property type="project" value="TreeGrafter"/>
</dbReference>
<dbReference type="CDD" id="cd07989">
    <property type="entry name" value="LPLAT_AGPAT-like"/>
    <property type="match status" value="1"/>
</dbReference>
<dbReference type="OrthoDB" id="9806008at2"/>
<name>A0A1G8A2X4_9MICO</name>
<proteinExistence type="predicted"/>
<reference evidence="4 5" key="1">
    <citation type="submission" date="2016-10" db="EMBL/GenBank/DDBJ databases">
        <authorList>
            <person name="de Groot N.N."/>
        </authorList>
    </citation>
    <scope>NUCLEOTIDE SEQUENCE [LARGE SCALE GENOMIC DNA]</scope>
    <source>
        <strain evidence="4 5">DSM 23142</strain>
    </source>
</reference>
<evidence type="ECO:0000256" key="1">
    <source>
        <dbReference type="ARBA" id="ARBA00022679"/>
    </source>
</evidence>
<dbReference type="PANTHER" id="PTHR10434">
    <property type="entry name" value="1-ACYL-SN-GLYCEROL-3-PHOSPHATE ACYLTRANSFERASE"/>
    <property type="match status" value="1"/>
</dbReference>
<dbReference type="RefSeq" id="WP_091489923.1">
    <property type="nucleotide sequence ID" value="NZ_LT629692.1"/>
</dbReference>
<dbReference type="Pfam" id="PF01553">
    <property type="entry name" value="Acyltransferase"/>
    <property type="match status" value="1"/>
</dbReference>
<evidence type="ECO:0000313" key="4">
    <source>
        <dbReference type="EMBL" id="SDH15268.1"/>
    </source>
</evidence>
<evidence type="ECO:0000313" key="5">
    <source>
        <dbReference type="Proteomes" id="UP000199009"/>
    </source>
</evidence>
<dbReference type="SMART" id="SM00563">
    <property type="entry name" value="PlsC"/>
    <property type="match status" value="1"/>
</dbReference>
<dbReference type="Proteomes" id="UP000199009">
    <property type="component" value="Chromosome I"/>
</dbReference>
<keyword evidence="5" id="KW-1185">Reference proteome</keyword>